<reference evidence="1 2" key="1">
    <citation type="journal article" date="2017" name="Nature">
        <title>The Apostasia genome and the evolution of orchids.</title>
        <authorList>
            <person name="Zhang G.Q."/>
            <person name="Liu K.W."/>
            <person name="Li Z."/>
            <person name="Lohaus R."/>
            <person name="Hsiao Y.Y."/>
            <person name="Niu S.C."/>
            <person name="Wang J.Y."/>
            <person name="Lin Y.C."/>
            <person name="Xu Q."/>
            <person name="Chen L.J."/>
            <person name="Yoshida K."/>
            <person name="Fujiwara S."/>
            <person name="Wang Z.W."/>
            <person name="Zhang Y.Q."/>
            <person name="Mitsuda N."/>
            <person name="Wang M."/>
            <person name="Liu G.H."/>
            <person name="Pecoraro L."/>
            <person name="Huang H.X."/>
            <person name="Xiao X.J."/>
            <person name="Lin M."/>
            <person name="Wu X.Y."/>
            <person name="Wu W.L."/>
            <person name="Chen Y.Y."/>
            <person name="Chang S.B."/>
            <person name="Sakamoto S."/>
            <person name="Ohme-Takagi M."/>
            <person name="Yagi M."/>
            <person name="Zeng S.J."/>
            <person name="Shen C.Y."/>
            <person name="Yeh C.M."/>
            <person name="Luo Y.B."/>
            <person name="Tsai W.C."/>
            <person name="Van de Peer Y."/>
            <person name="Liu Z.J."/>
        </authorList>
    </citation>
    <scope>NUCLEOTIDE SEQUENCE [LARGE SCALE GENOMIC DNA]</scope>
    <source>
        <strain evidence="2">cv. Shenzhen</strain>
        <tissue evidence="1">Stem</tissue>
    </source>
</reference>
<evidence type="ECO:0000313" key="2">
    <source>
        <dbReference type="Proteomes" id="UP000236161"/>
    </source>
</evidence>
<name>A0A2I0ADZ5_9ASPA</name>
<evidence type="ECO:0000313" key="1">
    <source>
        <dbReference type="EMBL" id="PKA53726.1"/>
    </source>
</evidence>
<proteinExistence type="predicted"/>
<keyword evidence="2" id="KW-1185">Reference proteome</keyword>
<sequence length="170" mass="18155">MVQEGSQQAAVDVPVATMEQFCSQQVAGSAQVAAMEQDFSQEAAVASVTLEPYNSAMVPDCSQQAAGNALVAAMEQDVSQQTAFSSSIPTVLSAPSTPLNHYFPTGRNNSSNVCPPPVCANAPMNQSASFINPAWQKKDYVDISQLDLSSSPYLHHEQLLSAWMTNLLML</sequence>
<organism evidence="1 2">
    <name type="scientific">Apostasia shenzhenica</name>
    <dbReference type="NCBI Taxonomy" id="1088818"/>
    <lineage>
        <taxon>Eukaryota</taxon>
        <taxon>Viridiplantae</taxon>
        <taxon>Streptophyta</taxon>
        <taxon>Embryophyta</taxon>
        <taxon>Tracheophyta</taxon>
        <taxon>Spermatophyta</taxon>
        <taxon>Magnoliopsida</taxon>
        <taxon>Liliopsida</taxon>
        <taxon>Asparagales</taxon>
        <taxon>Orchidaceae</taxon>
        <taxon>Apostasioideae</taxon>
        <taxon>Apostasia</taxon>
    </lineage>
</organism>
<dbReference type="Proteomes" id="UP000236161">
    <property type="component" value="Unassembled WGS sequence"/>
</dbReference>
<accession>A0A2I0ADZ5</accession>
<gene>
    <name evidence="1" type="ORF">AXF42_Ash021338</name>
</gene>
<dbReference type="AlphaFoldDB" id="A0A2I0ADZ5"/>
<dbReference type="EMBL" id="KZ451992">
    <property type="protein sequence ID" value="PKA53726.1"/>
    <property type="molecule type" value="Genomic_DNA"/>
</dbReference>
<protein>
    <submittedName>
        <fullName evidence="1">Uncharacterized protein</fullName>
    </submittedName>
</protein>